<dbReference type="Pfam" id="PF13092">
    <property type="entry name" value="CENP-L"/>
    <property type="match status" value="2"/>
</dbReference>
<keyword evidence="6" id="KW-0539">Nucleus</keyword>
<dbReference type="GeneID" id="110974864"/>
<dbReference type="OMA" id="TACKMDQ"/>
<protein>
    <recommendedName>
        <fullName evidence="4">Centromere protein L</fullName>
    </recommendedName>
</protein>
<evidence type="ECO:0000313" key="9">
    <source>
        <dbReference type="Proteomes" id="UP000694845"/>
    </source>
</evidence>
<dbReference type="PANTHER" id="PTHR31740:SF2">
    <property type="entry name" value="CENTROMERE PROTEIN L"/>
    <property type="match status" value="1"/>
</dbReference>
<evidence type="ECO:0000256" key="6">
    <source>
        <dbReference type="ARBA" id="ARBA00023242"/>
    </source>
</evidence>
<keyword evidence="7" id="KW-0137">Centromere</keyword>
<dbReference type="GO" id="GO:0005634">
    <property type="term" value="C:nucleus"/>
    <property type="evidence" value="ECO:0007669"/>
    <property type="project" value="UniProtKB-SubCell"/>
</dbReference>
<evidence type="ECO:0000313" key="10">
    <source>
        <dbReference type="RefSeq" id="XP_022082466.1"/>
    </source>
</evidence>
<dbReference type="KEGG" id="aplc:110974864"/>
<dbReference type="RefSeq" id="XP_022082466.1">
    <property type="nucleotide sequence ID" value="XM_022226774.1"/>
</dbReference>
<dbReference type="Proteomes" id="UP000694845">
    <property type="component" value="Unplaced"/>
</dbReference>
<evidence type="ECO:0000256" key="3">
    <source>
        <dbReference type="ARBA" id="ARBA00011060"/>
    </source>
</evidence>
<feature type="compositionally biased region" description="Low complexity" evidence="8">
    <location>
        <begin position="32"/>
        <end position="50"/>
    </location>
</feature>
<evidence type="ECO:0000256" key="4">
    <source>
        <dbReference type="ARBA" id="ARBA00016380"/>
    </source>
</evidence>
<accession>A0A8B7XR48</accession>
<evidence type="ECO:0000256" key="8">
    <source>
        <dbReference type="SAM" id="MobiDB-lite"/>
    </source>
</evidence>
<gene>
    <name evidence="10" type="primary">LOC110974864</name>
</gene>
<comment type="similarity">
    <text evidence="3">Belongs to the CENP-L/IML3 family.</text>
</comment>
<dbReference type="CTD" id="91687"/>
<dbReference type="OrthoDB" id="8864979at2759"/>
<dbReference type="AlphaFoldDB" id="A0A8B7XR48"/>
<proteinExistence type="inferred from homology"/>
<feature type="compositionally biased region" description="Basic residues" evidence="8">
    <location>
        <begin position="53"/>
        <end position="72"/>
    </location>
</feature>
<dbReference type="PANTHER" id="PTHR31740">
    <property type="entry name" value="CENTROMERE PROTEIN L"/>
    <property type="match status" value="1"/>
</dbReference>
<reference evidence="10" key="1">
    <citation type="submission" date="2025-08" db="UniProtKB">
        <authorList>
            <consortium name="RefSeq"/>
        </authorList>
    </citation>
    <scope>IDENTIFICATION</scope>
</reference>
<keyword evidence="5" id="KW-0158">Chromosome</keyword>
<evidence type="ECO:0000256" key="5">
    <source>
        <dbReference type="ARBA" id="ARBA00022454"/>
    </source>
</evidence>
<keyword evidence="9" id="KW-1185">Reference proteome</keyword>
<comment type="subcellular location">
    <subcellularLocation>
        <location evidence="2">Chromosome</location>
        <location evidence="2">Centromere</location>
    </subcellularLocation>
    <subcellularLocation>
        <location evidence="1">Nucleus</location>
    </subcellularLocation>
</comment>
<evidence type="ECO:0000256" key="2">
    <source>
        <dbReference type="ARBA" id="ARBA00004584"/>
    </source>
</evidence>
<evidence type="ECO:0000256" key="1">
    <source>
        <dbReference type="ARBA" id="ARBA00004123"/>
    </source>
</evidence>
<name>A0A8B7XR48_ACAPL</name>
<organism evidence="9 10">
    <name type="scientific">Acanthaster planci</name>
    <name type="common">Crown-of-thorns starfish</name>
    <dbReference type="NCBI Taxonomy" id="133434"/>
    <lineage>
        <taxon>Eukaryota</taxon>
        <taxon>Metazoa</taxon>
        <taxon>Echinodermata</taxon>
        <taxon>Eleutherozoa</taxon>
        <taxon>Asterozoa</taxon>
        <taxon>Asteroidea</taxon>
        <taxon>Valvatacea</taxon>
        <taxon>Valvatida</taxon>
        <taxon>Acanthasteridae</taxon>
        <taxon>Acanthaster</taxon>
    </lineage>
</organism>
<sequence length="350" mass="38855">MLHVFGHDIHVHDMASPTATHTPPSQVVHFDSTSNASHGRSHSSSSRRTTWPARRHTPYTKTPKSRRLHGKSSRLERTPVVPAGDSHALKQLTNKTWHVYQVTPLNNFQHSVAALRKYSRHLSATLQAIGITGYDNDPEAVELTIKSRGQGRGANAKVIFNAIFCCVGWEHRGQLAEGLTMLPVLLVKGTAAVTRFVLSWLQVQFDCHVKKMTFNPVALVWMVSMWAGLSTGEKSKTVELLYTVPKTVEGLSRITMTIDATDAKILWDSVHDEGSADFTADEVTAFIKALEAHFFHHFKIHLAALTLSRIGTPIVYIGSEGRLKILSQEGTRAVLQHITELAVDNFCRTT</sequence>
<evidence type="ECO:0000256" key="7">
    <source>
        <dbReference type="ARBA" id="ARBA00023328"/>
    </source>
</evidence>
<feature type="region of interest" description="Disordered" evidence="8">
    <location>
        <begin position="15"/>
        <end position="78"/>
    </location>
</feature>
<dbReference type="InterPro" id="IPR025204">
    <property type="entry name" value="CENP-L"/>
</dbReference>
<dbReference type="GO" id="GO:0000775">
    <property type="term" value="C:chromosome, centromeric region"/>
    <property type="evidence" value="ECO:0007669"/>
    <property type="project" value="UniProtKB-SubCell"/>
</dbReference>